<dbReference type="PANTHER" id="PTHR16222">
    <property type="entry name" value="ADP-RIBOSYLGLYCOHYDROLASE"/>
    <property type="match status" value="1"/>
</dbReference>
<organism evidence="4 5">
    <name type="scientific">Planktothrix tepida PCC 9214</name>
    <dbReference type="NCBI Taxonomy" id="671072"/>
    <lineage>
        <taxon>Bacteria</taxon>
        <taxon>Bacillati</taxon>
        <taxon>Cyanobacteriota</taxon>
        <taxon>Cyanophyceae</taxon>
        <taxon>Oscillatoriophycideae</taxon>
        <taxon>Oscillatoriales</taxon>
        <taxon>Microcoleaceae</taxon>
        <taxon>Planktothrix</taxon>
    </lineage>
</organism>
<keyword evidence="2" id="KW-0378">Hydrolase</keyword>
<evidence type="ECO:0000313" key="5">
    <source>
        <dbReference type="Proteomes" id="UP000184315"/>
    </source>
</evidence>
<keyword evidence="3" id="KW-0460">Magnesium</keyword>
<keyword evidence="3" id="KW-0479">Metal-binding</keyword>
<gene>
    <name evidence="4" type="ORF">PL9214500556</name>
</gene>
<dbReference type="GO" id="GO:0016787">
    <property type="term" value="F:hydrolase activity"/>
    <property type="evidence" value="ECO:0007669"/>
    <property type="project" value="UniProtKB-KW"/>
</dbReference>
<dbReference type="SUPFAM" id="SSF101478">
    <property type="entry name" value="ADP-ribosylglycohydrolase"/>
    <property type="match status" value="1"/>
</dbReference>
<evidence type="ECO:0000256" key="1">
    <source>
        <dbReference type="ARBA" id="ARBA00010702"/>
    </source>
</evidence>
<evidence type="ECO:0000313" key="4">
    <source>
        <dbReference type="EMBL" id="CUR33309.1"/>
    </source>
</evidence>
<keyword evidence="5" id="KW-1185">Reference proteome</keyword>
<dbReference type="GO" id="GO:0046872">
    <property type="term" value="F:metal ion binding"/>
    <property type="evidence" value="ECO:0007669"/>
    <property type="project" value="UniProtKB-KW"/>
</dbReference>
<protein>
    <recommendedName>
        <fullName evidence="6">ADP-ribosyl-[dinitrogen reductase] hydrolase</fullName>
    </recommendedName>
</protein>
<feature type="binding site" evidence="3">
    <location>
        <position position="289"/>
    </location>
    <ligand>
        <name>Mg(2+)</name>
        <dbReference type="ChEBI" id="CHEBI:18420"/>
        <label>1</label>
    </ligand>
</feature>
<dbReference type="Pfam" id="PF03747">
    <property type="entry name" value="ADP_ribosyl_GH"/>
    <property type="match status" value="1"/>
</dbReference>
<dbReference type="Gene3D" id="1.10.4080.10">
    <property type="entry name" value="ADP-ribosylation/Crystallin J1"/>
    <property type="match status" value="1"/>
</dbReference>
<feature type="binding site" evidence="3">
    <location>
        <position position="75"/>
    </location>
    <ligand>
        <name>Mg(2+)</name>
        <dbReference type="ChEBI" id="CHEBI:18420"/>
        <label>1</label>
    </ligand>
</feature>
<feature type="binding site" evidence="3">
    <location>
        <position position="286"/>
    </location>
    <ligand>
        <name>Mg(2+)</name>
        <dbReference type="ChEBI" id="CHEBI:18420"/>
        <label>1</label>
    </ligand>
</feature>
<dbReference type="Proteomes" id="UP000184315">
    <property type="component" value="Unassembled WGS sequence"/>
</dbReference>
<comment type="similarity">
    <text evidence="1">Belongs to the ADP-ribosylglycohydrolase family.</text>
</comment>
<dbReference type="STRING" id="671072.PL9214500556"/>
<feature type="binding site" evidence="3">
    <location>
        <position position="77"/>
    </location>
    <ligand>
        <name>Mg(2+)</name>
        <dbReference type="ChEBI" id="CHEBI:18420"/>
        <label>1</label>
    </ligand>
</feature>
<accession>A0A1J1LL67</accession>
<sequence>MLTHPTVLNGLKNNHEEQPILNMKKSSILSGLMGVCVGDALGVPVEFSSRQERLQNPITTMTGHGTYRQPPGTWSDDSSLMLCLADSLCQGYNLKTIADSFGRWRYQQEWTPHGVVFDIGGTTNQAIRNILNGVNPVEAGETNERSNGNGSLMRILPMVYLSSTVSFYQLMQWVHECSCLTHAHVRSQMACGIYISIAVKLLEGLDLKSAYLEGIEAVKPIYYNPTLTVEASRFERVLTGKIDQLSMGEIESSGYVIHTLEASLWCLLTTSSYAEAVLKAVNLGEDTDTTAAVTGGLAGLYYGLENIPSEWIEQIARKDDIIALSKRLEQAIFQ</sequence>
<dbReference type="InterPro" id="IPR005502">
    <property type="entry name" value="Ribosyl_crysJ1"/>
</dbReference>
<dbReference type="EMBL" id="CZDF01000156">
    <property type="protein sequence ID" value="CUR33309.1"/>
    <property type="molecule type" value="Genomic_DNA"/>
</dbReference>
<dbReference type="InterPro" id="IPR036705">
    <property type="entry name" value="Ribosyl_crysJ1_sf"/>
</dbReference>
<proteinExistence type="inferred from homology"/>
<evidence type="ECO:0000256" key="2">
    <source>
        <dbReference type="ARBA" id="ARBA00022801"/>
    </source>
</evidence>
<feature type="binding site" evidence="3">
    <location>
        <position position="288"/>
    </location>
    <ligand>
        <name>Mg(2+)</name>
        <dbReference type="ChEBI" id="CHEBI:18420"/>
        <label>1</label>
    </ligand>
</feature>
<dbReference type="PANTHER" id="PTHR16222:SF24">
    <property type="entry name" value="ADP-RIBOSYLHYDROLASE ARH3"/>
    <property type="match status" value="1"/>
</dbReference>
<evidence type="ECO:0008006" key="6">
    <source>
        <dbReference type="Google" id="ProtNLM"/>
    </source>
</evidence>
<name>A0A1J1LL67_9CYAN</name>
<dbReference type="AlphaFoldDB" id="A0A1J1LL67"/>
<reference evidence="5" key="1">
    <citation type="submission" date="2015-10" db="EMBL/GenBank/DDBJ databases">
        <authorList>
            <person name="Regsiter A."/>
            <person name="william w."/>
        </authorList>
    </citation>
    <scope>NUCLEOTIDE SEQUENCE [LARGE SCALE GENOMIC DNA]</scope>
</reference>
<dbReference type="InterPro" id="IPR050792">
    <property type="entry name" value="ADP-ribosylglycohydrolase"/>
</dbReference>
<feature type="binding site" evidence="3">
    <location>
        <position position="76"/>
    </location>
    <ligand>
        <name>Mg(2+)</name>
        <dbReference type="ChEBI" id="CHEBI:18420"/>
        <label>1</label>
    </ligand>
</feature>
<comment type="cofactor">
    <cofactor evidence="3">
        <name>Mg(2+)</name>
        <dbReference type="ChEBI" id="CHEBI:18420"/>
    </cofactor>
    <text evidence="3">Binds 2 magnesium ions per subunit.</text>
</comment>
<evidence type="ECO:0000256" key="3">
    <source>
        <dbReference type="PIRSR" id="PIRSR605502-1"/>
    </source>
</evidence>